<feature type="region of interest" description="Disordered" evidence="2">
    <location>
        <begin position="717"/>
        <end position="746"/>
    </location>
</feature>
<evidence type="ECO:0000313" key="4">
    <source>
        <dbReference type="Proteomes" id="UP000054558"/>
    </source>
</evidence>
<feature type="region of interest" description="Disordered" evidence="2">
    <location>
        <begin position="1206"/>
        <end position="1458"/>
    </location>
</feature>
<proteinExistence type="predicted"/>
<name>A0A1Y1I3Y0_KLENI</name>
<reference evidence="3 4" key="1">
    <citation type="journal article" date="2014" name="Nat. Commun.">
        <title>Klebsormidium flaccidum genome reveals primary factors for plant terrestrial adaptation.</title>
        <authorList>
            <person name="Hori K."/>
            <person name="Maruyama F."/>
            <person name="Fujisawa T."/>
            <person name="Togashi T."/>
            <person name="Yamamoto N."/>
            <person name="Seo M."/>
            <person name="Sato S."/>
            <person name="Yamada T."/>
            <person name="Mori H."/>
            <person name="Tajima N."/>
            <person name="Moriyama T."/>
            <person name="Ikeuchi M."/>
            <person name="Watanabe M."/>
            <person name="Wada H."/>
            <person name="Kobayashi K."/>
            <person name="Saito M."/>
            <person name="Masuda T."/>
            <person name="Sasaki-Sekimoto Y."/>
            <person name="Mashiguchi K."/>
            <person name="Awai K."/>
            <person name="Shimojima M."/>
            <person name="Masuda S."/>
            <person name="Iwai M."/>
            <person name="Nobusawa T."/>
            <person name="Narise T."/>
            <person name="Kondo S."/>
            <person name="Saito H."/>
            <person name="Sato R."/>
            <person name="Murakawa M."/>
            <person name="Ihara Y."/>
            <person name="Oshima-Yamada Y."/>
            <person name="Ohtaka K."/>
            <person name="Satoh M."/>
            <person name="Sonobe K."/>
            <person name="Ishii M."/>
            <person name="Ohtani R."/>
            <person name="Kanamori-Sato M."/>
            <person name="Honoki R."/>
            <person name="Miyazaki D."/>
            <person name="Mochizuki H."/>
            <person name="Umetsu J."/>
            <person name="Higashi K."/>
            <person name="Shibata D."/>
            <person name="Kamiya Y."/>
            <person name="Sato N."/>
            <person name="Nakamura Y."/>
            <person name="Tabata S."/>
            <person name="Ida S."/>
            <person name="Kurokawa K."/>
            <person name="Ohta H."/>
        </authorList>
    </citation>
    <scope>NUCLEOTIDE SEQUENCE [LARGE SCALE GENOMIC DNA]</scope>
    <source>
        <strain evidence="3 4">NIES-2285</strain>
    </source>
</reference>
<dbReference type="Proteomes" id="UP000054558">
    <property type="component" value="Unassembled WGS sequence"/>
</dbReference>
<feature type="compositionally biased region" description="Basic residues" evidence="2">
    <location>
        <begin position="181"/>
        <end position="190"/>
    </location>
</feature>
<feature type="coiled-coil region" evidence="1">
    <location>
        <begin position="260"/>
        <end position="294"/>
    </location>
</feature>
<gene>
    <name evidence="3" type="ORF">KFL_002470030</name>
</gene>
<dbReference type="EMBL" id="DF237196">
    <property type="protein sequence ID" value="GAQ85645.1"/>
    <property type="molecule type" value="Genomic_DNA"/>
</dbReference>
<feature type="compositionally biased region" description="Basic and acidic residues" evidence="2">
    <location>
        <begin position="723"/>
        <end position="732"/>
    </location>
</feature>
<feature type="compositionally biased region" description="Basic and acidic residues" evidence="2">
    <location>
        <begin position="1206"/>
        <end position="1240"/>
    </location>
</feature>
<protein>
    <submittedName>
        <fullName evidence="3">Uncharacterized protein</fullName>
    </submittedName>
</protein>
<feature type="compositionally biased region" description="Basic and acidic residues" evidence="2">
    <location>
        <begin position="1413"/>
        <end position="1453"/>
    </location>
</feature>
<accession>A0A1Y1I3Y0</accession>
<dbReference type="Gene3D" id="3.40.50.300">
    <property type="entry name" value="P-loop containing nucleotide triphosphate hydrolases"/>
    <property type="match status" value="1"/>
</dbReference>
<keyword evidence="4" id="KW-1185">Reference proteome</keyword>
<dbReference type="InterPro" id="IPR027417">
    <property type="entry name" value="P-loop_NTPase"/>
</dbReference>
<feature type="region of interest" description="Disordered" evidence="2">
    <location>
        <begin position="44"/>
        <end position="75"/>
    </location>
</feature>
<evidence type="ECO:0000256" key="1">
    <source>
        <dbReference type="SAM" id="Coils"/>
    </source>
</evidence>
<keyword evidence="1" id="KW-0175">Coiled coil</keyword>
<organism evidence="3 4">
    <name type="scientific">Klebsormidium nitens</name>
    <name type="common">Green alga</name>
    <name type="synonym">Ulothrix nitens</name>
    <dbReference type="NCBI Taxonomy" id="105231"/>
    <lineage>
        <taxon>Eukaryota</taxon>
        <taxon>Viridiplantae</taxon>
        <taxon>Streptophyta</taxon>
        <taxon>Klebsormidiophyceae</taxon>
        <taxon>Klebsormidiales</taxon>
        <taxon>Klebsormidiaceae</taxon>
        <taxon>Klebsormidium</taxon>
    </lineage>
</organism>
<feature type="region of interest" description="Disordered" evidence="2">
    <location>
        <begin position="178"/>
        <end position="213"/>
    </location>
</feature>
<evidence type="ECO:0000256" key="2">
    <source>
        <dbReference type="SAM" id="MobiDB-lite"/>
    </source>
</evidence>
<feature type="compositionally biased region" description="Basic and acidic residues" evidence="2">
    <location>
        <begin position="1366"/>
        <end position="1375"/>
    </location>
</feature>
<sequence>MPMTKILLVKLAHAGSFSESVDQGQERVFLRCLVMARCRPHAGFESEDREPGRTTLESTLPAAQPTPGASSPPDLGAALRFPNIKRLVMSTAKQGSIRGERIFRRSLAIVRGLARKACGSAGYSWTEAAQDGASQVAKRGLEGLLGAAEPFLHEGFNRVVAETAEAYLEGLKQQSSVRGRLQGRKRRTSGAKRGVECRHSKQPRAGLETRPDSHSLSCQACGASAERGLRGGKEGGSIKYSCRAHATSRGCFRVDPDRAVWAADQELRRLRAKARRLEQELRDLGGAAEDASSAPPFAAWQESEKTMDWVSMPKSRSLIATLLLRGGVESNPGPTPQEEKELALKKSWQEVDSEIDSNLLDHLAKQQLTLERWRGMTDGGRSKLLDRLESEYPGPGNWLLGWNAIFDKAAVAVSSPITRQGAVTPPLDKHIADLQQEFSLQAIDFEKLQSVADKRAQAKITPTTGDVINNVGSFFPWEERDDVAQEVYESQFQKWQKAQESQKEYQQEETGNRDYTYEVFMGQRGVGKTAFARMLPYLLVKIAEERAAREGADNMERIFAKSIIASYKGQKKFNFHLDFSQPANRPNETLKDTLGEAALLAVLLLRGALMAWYRNVPDLATLCNWVSKRPGLAERVTVQGVLGWCAKHFPNEDAASLHCLIVMDEVHALDDSERAVFKGLNSLFTTIKGTATGIPFACWCLCTTTFDPDLEPVPLVRKKRKRSDPSVHSPEKKRSKGAQSGSMDSRSYELVPAGNNLIYHSATLSGVHLGTIHTIRPFTPEATQRIVVQSFRRMGVLAEDGALPPFLEIFFAGSGLGRDVAAGMAALAMSKENEKVGTAQSSLHTLHVEMLKAFVNEQLTAPSLQAAEDYWTLLIVHRNGTLTAQWLDELEEKDRLEYVQAIITKKLAGRTVGFNDYVIKGTNFSYGWFFMMGLYSLLATGPPVDLAKARLKLEVPPKHLEIFAAYRKDSHSMLSLQHLYRETFRCRENPDDKEWGDLNAIKSKSSGLYHSGYKVVCAGEVLGSERRDGVFNTRIRVPKDGYWHNKHLGRELTDEEYQGMLKGDLPHGWHLMAKRMAHSTDWLAVFELDDEPGQYFGFQGQTKEHILKQREKKTGAELLELVTKRPVEKGVVKLSEWDKRWKGPEDRFVFVFSTDHEHDGTSEMPNHANIFIVDASRHKQFYGDGPSRRRNLVHTIMEAEYVLSERAKREEERKRSKAEEEQGEKAKKVARKDEEGEDGKKRKMALAPKRKQESAAEGEDSTRKRGKAAQDQVRTKTAADVLPPRRTSRRLANGKTEEEGGAGLVEEEGDVNVTSWDMELGQQNEDWLQRKKPNVATAGRETDPAKEVSQGESHGDSQGDGQGDGQGEKESERPRRPLRRRAKETSGRQTSSEGGYQTIPDANAGGKAGMKTTEGETTGREMEGRQTSRQRGSEKKHSAKAKGEVGYKRKAEFDTTSGAREPVFPLHLESIVEDDIGEMEPVSGFH</sequence>
<evidence type="ECO:0000313" key="3">
    <source>
        <dbReference type="EMBL" id="GAQ85645.1"/>
    </source>
</evidence>
<dbReference type="SUPFAM" id="SSF52540">
    <property type="entry name" value="P-loop containing nucleoside triphosphate hydrolases"/>
    <property type="match status" value="1"/>
</dbReference>